<dbReference type="EMBL" id="JAWDGP010005120">
    <property type="protein sequence ID" value="KAK3759449.1"/>
    <property type="molecule type" value="Genomic_DNA"/>
</dbReference>
<protein>
    <submittedName>
        <fullName evidence="1">Uncharacterized protein</fullName>
    </submittedName>
</protein>
<comment type="caution">
    <text evidence="1">The sequence shown here is derived from an EMBL/GenBank/DDBJ whole genome shotgun (WGS) entry which is preliminary data.</text>
</comment>
<accession>A0AAE1D6Q4</accession>
<evidence type="ECO:0000313" key="1">
    <source>
        <dbReference type="EMBL" id="KAK3759449.1"/>
    </source>
</evidence>
<keyword evidence="2" id="KW-1185">Reference proteome</keyword>
<dbReference type="Proteomes" id="UP001283361">
    <property type="component" value="Unassembled WGS sequence"/>
</dbReference>
<organism evidence="1 2">
    <name type="scientific">Elysia crispata</name>
    <name type="common">lettuce slug</name>
    <dbReference type="NCBI Taxonomy" id="231223"/>
    <lineage>
        <taxon>Eukaryota</taxon>
        <taxon>Metazoa</taxon>
        <taxon>Spiralia</taxon>
        <taxon>Lophotrochozoa</taxon>
        <taxon>Mollusca</taxon>
        <taxon>Gastropoda</taxon>
        <taxon>Heterobranchia</taxon>
        <taxon>Euthyneura</taxon>
        <taxon>Panpulmonata</taxon>
        <taxon>Sacoglossa</taxon>
        <taxon>Placobranchoidea</taxon>
        <taxon>Plakobranchidae</taxon>
        <taxon>Elysia</taxon>
    </lineage>
</organism>
<dbReference type="AlphaFoldDB" id="A0AAE1D6Q4"/>
<sequence>MKELFQNKASLKFPVECLGAKASLSRVSVGAVRSAPQGRSGRAPAMVSLYRSETCLSLATARFHEDTTSLTRMSSPKAVCRTVRLLNS</sequence>
<evidence type="ECO:0000313" key="2">
    <source>
        <dbReference type="Proteomes" id="UP001283361"/>
    </source>
</evidence>
<gene>
    <name evidence="1" type="ORF">RRG08_062596</name>
</gene>
<proteinExistence type="predicted"/>
<name>A0AAE1D6Q4_9GAST</name>
<reference evidence="1" key="1">
    <citation type="journal article" date="2023" name="G3 (Bethesda)">
        <title>A reference genome for the long-term kleptoplast-retaining sea slug Elysia crispata morphotype clarki.</title>
        <authorList>
            <person name="Eastman K.E."/>
            <person name="Pendleton A.L."/>
            <person name="Shaikh M.A."/>
            <person name="Suttiyut T."/>
            <person name="Ogas R."/>
            <person name="Tomko P."/>
            <person name="Gavelis G."/>
            <person name="Widhalm J.R."/>
            <person name="Wisecaver J.H."/>
        </authorList>
    </citation>
    <scope>NUCLEOTIDE SEQUENCE</scope>
    <source>
        <strain evidence="1">ECLA1</strain>
    </source>
</reference>